<dbReference type="RefSeq" id="WP_121229481.1">
    <property type="nucleotide sequence ID" value="NZ_JBIUBA010000006.1"/>
</dbReference>
<feature type="binding site" evidence="2">
    <location>
        <position position="91"/>
    </location>
    <ligand>
        <name>prephenate</name>
        <dbReference type="ChEBI" id="CHEBI:29934"/>
    </ligand>
</feature>
<feature type="binding site" evidence="2">
    <location>
        <position position="9"/>
    </location>
    <ligand>
        <name>prephenate</name>
        <dbReference type="ChEBI" id="CHEBI:29934"/>
    </ligand>
</feature>
<dbReference type="NCBIfam" id="TIGR01796">
    <property type="entry name" value="CM_mono_aroH"/>
    <property type="match status" value="1"/>
</dbReference>
<dbReference type="GO" id="GO:0008652">
    <property type="term" value="P:amino acid biosynthetic process"/>
    <property type="evidence" value="ECO:0007669"/>
    <property type="project" value="UniProtKB-UniRule"/>
</dbReference>
<dbReference type="PANTHER" id="PTHR21164:SF0">
    <property type="entry name" value="CHORISMATE MUTASE AROH"/>
    <property type="match status" value="1"/>
</dbReference>
<dbReference type="InterPro" id="IPR008243">
    <property type="entry name" value="Chorismate_mutase_AroH"/>
</dbReference>
<dbReference type="Pfam" id="PF07736">
    <property type="entry name" value="CM_1"/>
    <property type="match status" value="1"/>
</dbReference>
<keyword evidence="3" id="KW-0413">Isomerase</keyword>
<dbReference type="GO" id="GO:0004106">
    <property type="term" value="F:chorismate mutase activity"/>
    <property type="evidence" value="ECO:0007669"/>
    <property type="project" value="UniProtKB-UniRule"/>
</dbReference>
<dbReference type="GO" id="GO:0046417">
    <property type="term" value="P:chorismate metabolic process"/>
    <property type="evidence" value="ECO:0007669"/>
    <property type="project" value="TreeGrafter"/>
</dbReference>
<evidence type="ECO:0000256" key="3">
    <source>
        <dbReference type="PROSITE-ProRule" id="PRU00514"/>
    </source>
</evidence>
<comment type="caution">
    <text evidence="4">The sequence shown here is derived from an EMBL/GenBank/DDBJ whole genome shotgun (WGS) entry which is preliminary data.</text>
</comment>
<dbReference type="PANTHER" id="PTHR21164">
    <property type="entry name" value="CHORISMATE MUTASE"/>
    <property type="match status" value="1"/>
</dbReference>
<dbReference type="AlphaFoldDB" id="A0A495XL32"/>
<dbReference type="InterPro" id="IPR035959">
    <property type="entry name" value="RutC-like_sf"/>
</dbReference>
<comment type="catalytic activity">
    <reaction evidence="3">
        <text>chorismate = prephenate</text>
        <dbReference type="Rhea" id="RHEA:13897"/>
        <dbReference type="ChEBI" id="CHEBI:29748"/>
        <dbReference type="ChEBI" id="CHEBI:29934"/>
        <dbReference type="EC" id="5.4.99.5"/>
    </reaction>
</comment>
<dbReference type="CDD" id="cd02185">
    <property type="entry name" value="AroH"/>
    <property type="match status" value="1"/>
</dbReference>
<dbReference type="PROSITE" id="PS51167">
    <property type="entry name" value="CHORISMATE_MUT_1"/>
    <property type="match status" value="1"/>
</dbReference>
<name>A0A495XL32_9PSEU</name>
<keyword evidence="2 3" id="KW-0057">Aromatic amino acid biosynthesis</keyword>
<dbReference type="PIRSF" id="PIRSF005965">
    <property type="entry name" value="Chor_mut_AroH"/>
    <property type="match status" value="1"/>
</dbReference>
<keyword evidence="2 3" id="KW-0028">Amino-acid biosynthesis</keyword>
<organism evidence="4 5">
    <name type="scientific">Saccharothrix variisporea</name>
    <dbReference type="NCBI Taxonomy" id="543527"/>
    <lineage>
        <taxon>Bacteria</taxon>
        <taxon>Bacillati</taxon>
        <taxon>Actinomycetota</taxon>
        <taxon>Actinomycetes</taxon>
        <taxon>Pseudonocardiales</taxon>
        <taxon>Pseudonocardiaceae</taxon>
        <taxon>Saccharothrix</taxon>
    </lineage>
</organism>
<dbReference type="SUPFAM" id="SSF55298">
    <property type="entry name" value="YjgF-like"/>
    <property type="match status" value="1"/>
</dbReference>
<accession>A0A495XL32</accession>
<dbReference type="OrthoDB" id="9802232at2"/>
<gene>
    <name evidence="4" type="ORF">DFJ66_7955</name>
</gene>
<evidence type="ECO:0000313" key="4">
    <source>
        <dbReference type="EMBL" id="RKT74592.1"/>
    </source>
</evidence>
<protein>
    <recommendedName>
        <fullName evidence="1 3">chorismate mutase</fullName>
        <ecNumber evidence="1 3">5.4.99.5</ecNumber>
    </recommendedName>
</protein>
<dbReference type="Gene3D" id="3.30.1330.40">
    <property type="entry name" value="RutC-like"/>
    <property type="match status" value="1"/>
</dbReference>
<dbReference type="Proteomes" id="UP000272729">
    <property type="component" value="Unassembled WGS sequence"/>
</dbReference>
<dbReference type="GO" id="GO:0009073">
    <property type="term" value="P:aromatic amino acid family biosynthetic process"/>
    <property type="evidence" value="ECO:0007669"/>
    <property type="project" value="UniProtKB-UniRule"/>
</dbReference>
<evidence type="ECO:0000313" key="5">
    <source>
        <dbReference type="Proteomes" id="UP000272729"/>
    </source>
</evidence>
<evidence type="ECO:0000256" key="2">
    <source>
        <dbReference type="PIRSR" id="PIRSR005965-1"/>
    </source>
</evidence>
<dbReference type="EMBL" id="RBXR01000001">
    <property type="protein sequence ID" value="RKT74592.1"/>
    <property type="molecule type" value="Genomic_DNA"/>
</dbReference>
<evidence type="ECO:0000256" key="1">
    <source>
        <dbReference type="NCBIfam" id="TIGR01796"/>
    </source>
</evidence>
<proteinExistence type="predicted"/>
<dbReference type="EC" id="5.4.99.5" evidence="1 3"/>
<sequence length="126" mass="12955">MTGVVRAVRGAVQVDLDDPDAIAEGTVALVEAMLAENGLARDEVISVLFTVTPDLVSAYPATAARNGPLDGVPVMCATEIAVPGGLPRVVRAMAHVVVPDPARRVRHVYLGGAAALRPDLVAAGPR</sequence>
<reference evidence="4 5" key="1">
    <citation type="submission" date="2018-10" db="EMBL/GenBank/DDBJ databases">
        <title>Sequencing the genomes of 1000 actinobacteria strains.</title>
        <authorList>
            <person name="Klenk H.-P."/>
        </authorList>
    </citation>
    <scope>NUCLEOTIDE SEQUENCE [LARGE SCALE GENOMIC DNA]</scope>
    <source>
        <strain evidence="4 5">DSM 43911</strain>
    </source>
</reference>
<keyword evidence="5" id="KW-1185">Reference proteome</keyword>
<feature type="binding site" evidence="2">
    <location>
        <position position="109"/>
    </location>
    <ligand>
        <name>prephenate</name>
        <dbReference type="ChEBI" id="CHEBI:29934"/>
    </ligand>
</feature>